<keyword evidence="3" id="KW-1185">Reference proteome</keyword>
<accession>A0A7C9RU18</accession>
<organism evidence="2 3">
    <name type="scientific">Lentzea alba</name>
    <dbReference type="NCBI Taxonomy" id="2714351"/>
    <lineage>
        <taxon>Bacteria</taxon>
        <taxon>Bacillati</taxon>
        <taxon>Actinomycetota</taxon>
        <taxon>Actinomycetes</taxon>
        <taxon>Pseudonocardiales</taxon>
        <taxon>Pseudonocardiaceae</taxon>
        <taxon>Lentzea</taxon>
    </lineage>
</organism>
<feature type="region of interest" description="Disordered" evidence="1">
    <location>
        <begin position="1"/>
        <end position="32"/>
    </location>
</feature>
<evidence type="ECO:0000313" key="3">
    <source>
        <dbReference type="Proteomes" id="UP000481360"/>
    </source>
</evidence>
<proteinExistence type="predicted"/>
<protein>
    <submittedName>
        <fullName evidence="2">Uncharacterized protein</fullName>
    </submittedName>
</protein>
<sequence length="190" mass="20410">MSFFSANTQAVTPRGNLLEGGTRPDLGGPESDHEFRQDVERIAGRASVTPFSATLASLVEDWFWPVSIGPDGSLHGRRDGNNVQVTVPTVRAVLRRTDVAGQLGIEPTAADLAAALAVVARRARAEAERQAVADDARADDDRRERTRDAELAQLKADLLRALAELDAAPAPAVVARTVPTPPKAMWRKKS</sequence>
<dbReference type="Proteomes" id="UP000481360">
    <property type="component" value="Unassembled WGS sequence"/>
</dbReference>
<evidence type="ECO:0000313" key="2">
    <source>
        <dbReference type="EMBL" id="NGY63431.1"/>
    </source>
</evidence>
<evidence type="ECO:0000256" key="1">
    <source>
        <dbReference type="SAM" id="MobiDB-lite"/>
    </source>
</evidence>
<reference evidence="2 3" key="1">
    <citation type="submission" date="2020-03" db="EMBL/GenBank/DDBJ databases">
        <title>Isolation and identification of active actinomycetes.</title>
        <authorList>
            <person name="Sun X."/>
        </authorList>
    </citation>
    <scope>NUCLEOTIDE SEQUENCE [LARGE SCALE GENOMIC DNA]</scope>
    <source>
        <strain evidence="2 3">NEAU-D13</strain>
    </source>
</reference>
<gene>
    <name evidence="2" type="ORF">G7043_31360</name>
</gene>
<comment type="caution">
    <text evidence="2">The sequence shown here is derived from an EMBL/GenBank/DDBJ whole genome shotgun (WGS) entry which is preliminary data.</text>
</comment>
<dbReference type="EMBL" id="JAAMPJ010000009">
    <property type="protein sequence ID" value="NGY63431.1"/>
    <property type="molecule type" value="Genomic_DNA"/>
</dbReference>
<feature type="compositionally biased region" description="Polar residues" evidence="1">
    <location>
        <begin position="1"/>
        <end position="11"/>
    </location>
</feature>
<name>A0A7C9RU18_9PSEU</name>
<dbReference type="RefSeq" id="WP_166051769.1">
    <property type="nucleotide sequence ID" value="NZ_JAAMPJ010000009.1"/>
</dbReference>
<dbReference type="AlphaFoldDB" id="A0A7C9RU18"/>